<dbReference type="InterPro" id="IPR013103">
    <property type="entry name" value="RVT_2"/>
</dbReference>
<proteinExistence type="predicted"/>
<dbReference type="SUPFAM" id="SSF56672">
    <property type="entry name" value="DNA/RNA polymerases"/>
    <property type="match status" value="1"/>
</dbReference>
<reference evidence="2" key="1">
    <citation type="journal article" date="2014" name="PLoS ONE">
        <title>Transcriptome-Based Identification of ABC Transporters in the Western Tarnished Plant Bug Lygus hesperus.</title>
        <authorList>
            <person name="Hull J.J."/>
            <person name="Chaney K."/>
            <person name="Geib S.M."/>
            <person name="Fabrick J.A."/>
            <person name="Brent C.S."/>
            <person name="Walsh D."/>
            <person name="Lavine L.C."/>
        </authorList>
    </citation>
    <scope>NUCLEOTIDE SEQUENCE</scope>
</reference>
<dbReference type="EMBL" id="GBHO01014454">
    <property type="protein sequence ID" value="JAG29150.1"/>
    <property type="molecule type" value="Transcribed_RNA"/>
</dbReference>
<reference evidence="2" key="2">
    <citation type="submission" date="2014-07" db="EMBL/GenBank/DDBJ databases">
        <authorList>
            <person name="Hull J."/>
        </authorList>
    </citation>
    <scope>NUCLEOTIDE SEQUENCE</scope>
</reference>
<accession>A0A0A9YI18</accession>
<gene>
    <name evidence="2" type="primary">POLX_132</name>
    <name evidence="2" type="ORF">CM83_9112</name>
</gene>
<name>A0A0A9YI18_LYGHE</name>
<protein>
    <submittedName>
        <fullName evidence="2">Retrovirus-related Pol polyprotein from transposon TNT 1-94</fullName>
    </submittedName>
</protein>
<sequence length="244" mass="28166">KNIWLFKKKTGVDGKVTKFKARLVAKGFSQQYGIDYQETFAPVVRNTTIRLLMALATEKNLDIFHLDINTAFLYGELNEMVYMEQPEGFRVEGNKVCLLKRAIYGLKQAPRSWNTRLHSALVGKCGLQQSKQDACLYFRIKKENIMYVAIYVDDILCFVNKPQLKEEFKKNLEKEFELKDLGVASHCLGWRIERAKDKRSISLDLEKYIEKLLKQFNMENAKPIDTPMDTSVKLKRADPGGEAV</sequence>
<feature type="non-terminal residue" evidence="2">
    <location>
        <position position="244"/>
    </location>
</feature>
<feature type="non-terminal residue" evidence="2">
    <location>
        <position position="1"/>
    </location>
</feature>
<dbReference type="PANTHER" id="PTHR43383:SF2">
    <property type="entry name" value="AMIDOHYDROLASE 2 FAMILY PROTEIN"/>
    <property type="match status" value="1"/>
</dbReference>
<evidence type="ECO:0000259" key="1">
    <source>
        <dbReference type="Pfam" id="PF07727"/>
    </source>
</evidence>
<dbReference type="AlphaFoldDB" id="A0A0A9YI18"/>
<evidence type="ECO:0000313" key="2">
    <source>
        <dbReference type="EMBL" id="JAG29150.1"/>
    </source>
</evidence>
<dbReference type="GO" id="GO:0071897">
    <property type="term" value="P:DNA biosynthetic process"/>
    <property type="evidence" value="ECO:0007669"/>
    <property type="project" value="UniProtKB-ARBA"/>
</dbReference>
<dbReference type="Pfam" id="PF07727">
    <property type="entry name" value="RVT_2"/>
    <property type="match status" value="1"/>
</dbReference>
<dbReference type="InterPro" id="IPR043502">
    <property type="entry name" value="DNA/RNA_pol_sf"/>
</dbReference>
<organism evidence="2">
    <name type="scientific">Lygus hesperus</name>
    <name type="common">Western plant bug</name>
    <dbReference type="NCBI Taxonomy" id="30085"/>
    <lineage>
        <taxon>Eukaryota</taxon>
        <taxon>Metazoa</taxon>
        <taxon>Ecdysozoa</taxon>
        <taxon>Arthropoda</taxon>
        <taxon>Hexapoda</taxon>
        <taxon>Insecta</taxon>
        <taxon>Pterygota</taxon>
        <taxon>Neoptera</taxon>
        <taxon>Paraneoptera</taxon>
        <taxon>Hemiptera</taxon>
        <taxon>Heteroptera</taxon>
        <taxon>Panheteroptera</taxon>
        <taxon>Cimicomorpha</taxon>
        <taxon>Miridae</taxon>
        <taxon>Mirini</taxon>
        <taxon>Lygus</taxon>
    </lineage>
</organism>
<dbReference type="PANTHER" id="PTHR43383">
    <property type="entry name" value="NODULIN 6"/>
    <property type="match status" value="1"/>
</dbReference>
<feature type="domain" description="Reverse transcriptase Ty1/copia-type" evidence="1">
    <location>
        <begin position="2"/>
        <end position="228"/>
    </location>
</feature>